<name>A0A9J6QRS0_9FIRM</name>
<dbReference type="AlphaFoldDB" id="A0A9J6QRS0"/>
<dbReference type="Pfam" id="PF20116">
    <property type="entry name" value="DUF6506"/>
    <property type="match status" value="1"/>
</dbReference>
<evidence type="ECO:0000313" key="1">
    <source>
        <dbReference type="EMBL" id="MCU7377031.1"/>
    </source>
</evidence>
<proteinExistence type="predicted"/>
<sequence length="103" mass="10970">MKRKVAFMFINGDLKEAQRAVMKTGEKGELILIGVGSYEQAVEQAGKLAEEGVVSLELCGGFGVLGHGQVVKAANGAYPVGIVRFDNHPGYDGLSGDEKWMQA</sequence>
<protein>
    <submittedName>
        <fullName evidence="1">DUF6506 family protein</fullName>
    </submittedName>
</protein>
<accession>A0A9J6QRS0</accession>
<evidence type="ECO:0000313" key="2">
    <source>
        <dbReference type="Proteomes" id="UP001065549"/>
    </source>
</evidence>
<reference evidence="1" key="1">
    <citation type="submission" date="2022-09" db="EMBL/GenBank/DDBJ databases">
        <title>Culturomic study of gut microbiota in children with autism spectrum disorder.</title>
        <authorList>
            <person name="Efimov B.A."/>
            <person name="Chaplin A.V."/>
            <person name="Sokolova S.R."/>
            <person name="Pikina A.P."/>
            <person name="Korzhanova M."/>
            <person name="Belova V."/>
            <person name="Korostin D."/>
        </authorList>
    </citation>
    <scope>NUCLEOTIDE SEQUENCE</scope>
    <source>
        <strain evidence="1">ASD5510</strain>
    </source>
</reference>
<keyword evidence="2" id="KW-1185">Reference proteome</keyword>
<dbReference type="InterPro" id="IPR045441">
    <property type="entry name" value="DUF6506"/>
</dbReference>
<dbReference type="EMBL" id="JAOSHN010000001">
    <property type="protein sequence ID" value="MCU7377031.1"/>
    <property type="molecule type" value="Genomic_DNA"/>
</dbReference>
<dbReference type="Proteomes" id="UP001065549">
    <property type="component" value="Unassembled WGS sequence"/>
</dbReference>
<organism evidence="1 2">
    <name type="scientific">Hominibacterium faecale</name>
    <dbReference type="NCBI Taxonomy" id="2839743"/>
    <lineage>
        <taxon>Bacteria</taxon>
        <taxon>Bacillati</taxon>
        <taxon>Bacillota</taxon>
        <taxon>Clostridia</taxon>
        <taxon>Peptostreptococcales</taxon>
        <taxon>Anaerovoracaceae</taxon>
        <taxon>Hominibacterium</taxon>
    </lineage>
</organism>
<dbReference type="RefSeq" id="WP_253020551.1">
    <property type="nucleotide sequence ID" value="NZ_JAJAGH010000005.1"/>
</dbReference>
<gene>
    <name evidence="1" type="ORF">OBO34_01540</name>
</gene>
<comment type="caution">
    <text evidence="1">The sequence shown here is derived from an EMBL/GenBank/DDBJ whole genome shotgun (WGS) entry which is preliminary data.</text>
</comment>